<keyword evidence="3" id="KW-1185">Reference proteome</keyword>
<dbReference type="CDD" id="cd04301">
    <property type="entry name" value="NAT_SF"/>
    <property type="match status" value="1"/>
</dbReference>
<dbReference type="Gene3D" id="3.40.630.30">
    <property type="match status" value="1"/>
</dbReference>
<keyword evidence="2" id="KW-0808">Transferase</keyword>
<comment type="caution">
    <text evidence="2">The sequence shown here is derived from an EMBL/GenBank/DDBJ whole genome shotgun (WGS) entry which is preliminary data.</text>
</comment>
<dbReference type="RefSeq" id="WP_138127153.1">
    <property type="nucleotide sequence ID" value="NZ_SWLG01000008.1"/>
</dbReference>
<organism evidence="2 3">
    <name type="scientific">Exobacillus caeni</name>
    <dbReference type="NCBI Taxonomy" id="2574798"/>
    <lineage>
        <taxon>Bacteria</taxon>
        <taxon>Bacillati</taxon>
        <taxon>Bacillota</taxon>
        <taxon>Bacilli</taxon>
        <taxon>Bacillales</taxon>
        <taxon>Guptibacillaceae</taxon>
        <taxon>Exobacillus</taxon>
    </lineage>
</organism>
<dbReference type="InterPro" id="IPR000182">
    <property type="entry name" value="GNAT_dom"/>
</dbReference>
<dbReference type="EMBL" id="SWLG01000008">
    <property type="protein sequence ID" value="TLS36956.1"/>
    <property type="molecule type" value="Genomic_DNA"/>
</dbReference>
<dbReference type="InterPro" id="IPR016181">
    <property type="entry name" value="Acyl_CoA_acyltransferase"/>
</dbReference>
<dbReference type="SUPFAM" id="SSF55729">
    <property type="entry name" value="Acyl-CoA N-acyltransferases (Nat)"/>
    <property type="match status" value="1"/>
</dbReference>
<evidence type="ECO:0000313" key="3">
    <source>
        <dbReference type="Proteomes" id="UP000308230"/>
    </source>
</evidence>
<gene>
    <name evidence="2" type="ORF">FCL54_13450</name>
</gene>
<dbReference type="GO" id="GO:0016747">
    <property type="term" value="F:acyltransferase activity, transferring groups other than amino-acyl groups"/>
    <property type="evidence" value="ECO:0007669"/>
    <property type="project" value="InterPro"/>
</dbReference>
<evidence type="ECO:0000313" key="2">
    <source>
        <dbReference type="EMBL" id="TLS36956.1"/>
    </source>
</evidence>
<dbReference type="Proteomes" id="UP000308230">
    <property type="component" value="Unassembled WGS sequence"/>
</dbReference>
<accession>A0A5R9F3P1</accession>
<reference evidence="2 3" key="1">
    <citation type="submission" date="2019-04" db="EMBL/GenBank/DDBJ databases">
        <title>Bacillus caeni sp. nov., a bacterium isolated from mangrove sediment.</title>
        <authorList>
            <person name="Huang H."/>
            <person name="Mo K."/>
            <person name="Hu Y."/>
        </authorList>
    </citation>
    <scope>NUCLEOTIDE SEQUENCE [LARGE SCALE GENOMIC DNA]</scope>
    <source>
        <strain evidence="2 3">HB172195</strain>
    </source>
</reference>
<dbReference type="Pfam" id="PF00583">
    <property type="entry name" value="Acetyltransf_1"/>
    <property type="match status" value="1"/>
</dbReference>
<name>A0A5R9F3P1_9BACL</name>
<feature type="domain" description="N-acetyltransferase" evidence="1">
    <location>
        <begin position="6"/>
        <end position="180"/>
    </location>
</feature>
<protein>
    <submittedName>
        <fullName evidence="2">GNAT family N-acetyltransferase</fullName>
    </submittedName>
</protein>
<proteinExistence type="predicted"/>
<sequence>MLSENITFDTFDQQDTDLEQIGELYCKTFLKEGYTTDDKEAAVSNIKKHAGYKGFYGVKGKDTKERIVGFAYGYSSFPDQFYRQKIAAQLTEEQIKHWLSNCFEFVEIAVDPSYKRLGIASRLHDELLSQADHRTSVLTTGTSNNPAIKFYQKKGWMLIKMNAPVLSIESPQIIMGKELI</sequence>
<dbReference type="AlphaFoldDB" id="A0A5R9F3P1"/>
<evidence type="ECO:0000259" key="1">
    <source>
        <dbReference type="PROSITE" id="PS51186"/>
    </source>
</evidence>
<dbReference type="OrthoDB" id="3692150at2"/>
<dbReference type="PROSITE" id="PS51186">
    <property type="entry name" value="GNAT"/>
    <property type="match status" value="1"/>
</dbReference>